<protein>
    <submittedName>
        <fullName evidence="2">Uncharacterized protein</fullName>
    </submittedName>
</protein>
<organism evidence="2">
    <name type="scientific">Cucumis melo</name>
    <name type="common">Muskmelon</name>
    <dbReference type="NCBI Taxonomy" id="3656"/>
    <lineage>
        <taxon>Eukaryota</taxon>
        <taxon>Viridiplantae</taxon>
        <taxon>Streptophyta</taxon>
        <taxon>Embryophyta</taxon>
        <taxon>Tracheophyta</taxon>
        <taxon>Spermatophyta</taxon>
        <taxon>Magnoliopsida</taxon>
        <taxon>eudicotyledons</taxon>
        <taxon>Gunneridae</taxon>
        <taxon>Pentapetalae</taxon>
        <taxon>rosids</taxon>
        <taxon>fabids</taxon>
        <taxon>Cucurbitales</taxon>
        <taxon>Cucurbitaceae</taxon>
        <taxon>Benincaseae</taxon>
        <taxon>Cucumis</taxon>
    </lineage>
</organism>
<accession>A0A9I9ELE0</accession>
<evidence type="ECO:0000313" key="2">
    <source>
        <dbReference type="EnsemblPlants" id="MELO3C035319.2.1"/>
    </source>
</evidence>
<keyword evidence="1" id="KW-0812">Transmembrane</keyword>
<dbReference type="Gramene" id="MELO3C035319.2.1">
    <property type="protein sequence ID" value="MELO3C035319.2.1"/>
    <property type="gene ID" value="MELO3C035319.2"/>
</dbReference>
<name>A0A9I9ELE0_CUCME</name>
<reference evidence="2" key="1">
    <citation type="submission" date="2023-03" db="UniProtKB">
        <authorList>
            <consortium name="EnsemblPlants"/>
        </authorList>
    </citation>
    <scope>IDENTIFICATION</scope>
</reference>
<sequence>MRCKMFKRGDGRNKRENYDYVSLQLAIAACFVAMGMNPSQPNSPTLVSLLLTEKSMKERKERMKSMD</sequence>
<dbReference type="EnsemblPlants" id="MELO3C035319.2.1">
    <property type="protein sequence ID" value="MELO3C035319.2.1"/>
    <property type="gene ID" value="MELO3C035319.2"/>
</dbReference>
<feature type="transmembrane region" description="Helical" evidence="1">
    <location>
        <begin position="20"/>
        <end position="36"/>
    </location>
</feature>
<dbReference type="AlphaFoldDB" id="A0A9I9ELE0"/>
<proteinExistence type="predicted"/>
<keyword evidence="1" id="KW-1133">Transmembrane helix</keyword>
<keyword evidence="1" id="KW-0472">Membrane</keyword>
<evidence type="ECO:0000256" key="1">
    <source>
        <dbReference type="SAM" id="Phobius"/>
    </source>
</evidence>
<dbReference type="PROSITE" id="PS51257">
    <property type="entry name" value="PROKAR_LIPOPROTEIN"/>
    <property type="match status" value="1"/>
</dbReference>